<dbReference type="EMBL" id="UFXL01000001">
    <property type="protein sequence ID" value="SUY76317.1"/>
    <property type="molecule type" value="Genomic_DNA"/>
</dbReference>
<name>A0A8B4S0Y4_COMTE</name>
<reference evidence="1 2" key="1">
    <citation type="submission" date="2018-06" db="EMBL/GenBank/DDBJ databases">
        <authorList>
            <consortium name="Pathogen Informatics"/>
            <person name="Doyle S."/>
        </authorList>
    </citation>
    <scope>NUCLEOTIDE SEQUENCE [LARGE SCALE GENOMIC DNA]</scope>
    <source>
        <strain evidence="1 2">NCTC10698</strain>
    </source>
</reference>
<comment type="caution">
    <text evidence="1">The sequence shown here is derived from an EMBL/GenBank/DDBJ whole genome shotgun (WGS) entry which is preliminary data.</text>
</comment>
<organism evidence="1 2">
    <name type="scientific">Comamonas testosteroni</name>
    <name type="common">Pseudomonas testosteroni</name>
    <dbReference type="NCBI Taxonomy" id="285"/>
    <lineage>
        <taxon>Bacteria</taxon>
        <taxon>Pseudomonadati</taxon>
        <taxon>Pseudomonadota</taxon>
        <taxon>Betaproteobacteria</taxon>
        <taxon>Burkholderiales</taxon>
        <taxon>Comamonadaceae</taxon>
        <taxon>Comamonas</taxon>
    </lineage>
</organism>
<protein>
    <submittedName>
        <fullName evidence="1">Uncharacterized protein</fullName>
    </submittedName>
</protein>
<accession>A0A8B4S0Y4</accession>
<proteinExistence type="predicted"/>
<keyword evidence="2" id="KW-1185">Reference proteome</keyword>
<dbReference type="AlphaFoldDB" id="A0A8B4S0Y4"/>
<dbReference type="Proteomes" id="UP000255070">
    <property type="component" value="Unassembled WGS sequence"/>
</dbReference>
<evidence type="ECO:0000313" key="2">
    <source>
        <dbReference type="Proteomes" id="UP000255070"/>
    </source>
</evidence>
<gene>
    <name evidence="1" type="ORF">NCTC10698_01565</name>
</gene>
<sequence>MRCSLSRFAPAPSLWVGPCLVAAGRVHAQFEQFAAKEMKG</sequence>
<evidence type="ECO:0000313" key="1">
    <source>
        <dbReference type="EMBL" id="SUY76317.1"/>
    </source>
</evidence>